<dbReference type="EMBL" id="PVTF01000004">
    <property type="protein sequence ID" value="PRY42605.1"/>
    <property type="molecule type" value="Genomic_DNA"/>
</dbReference>
<dbReference type="PANTHER" id="PTHR30055">
    <property type="entry name" value="HTH-TYPE TRANSCRIPTIONAL REGULATOR RUTR"/>
    <property type="match status" value="1"/>
</dbReference>
<keyword evidence="3" id="KW-0804">Transcription</keyword>
<dbReference type="InterPro" id="IPR036271">
    <property type="entry name" value="Tet_transcr_reg_TetR-rel_C_sf"/>
</dbReference>
<evidence type="ECO:0000259" key="6">
    <source>
        <dbReference type="PROSITE" id="PS50977"/>
    </source>
</evidence>
<keyword evidence="1" id="KW-0805">Transcription regulation</keyword>
<dbReference type="GO" id="GO:0000976">
    <property type="term" value="F:transcription cis-regulatory region binding"/>
    <property type="evidence" value="ECO:0007669"/>
    <property type="project" value="TreeGrafter"/>
</dbReference>
<comment type="caution">
    <text evidence="7">The sequence shown here is derived from an EMBL/GenBank/DDBJ whole genome shotgun (WGS) entry which is preliminary data.</text>
</comment>
<evidence type="ECO:0000256" key="4">
    <source>
        <dbReference type="PROSITE-ProRule" id="PRU00335"/>
    </source>
</evidence>
<accession>A0A2T0TAD9</accession>
<dbReference type="GO" id="GO:0003700">
    <property type="term" value="F:DNA-binding transcription factor activity"/>
    <property type="evidence" value="ECO:0007669"/>
    <property type="project" value="TreeGrafter"/>
</dbReference>
<protein>
    <submittedName>
        <fullName evidence="7">TetR family transcriptional regulator</fullName>
    </submittedName>
</protein>
<gene>
    <name evidence="7" type="ORF">CLV43_104440</name>
</gene>
<dbReference type="InterPro" id="IPR050109">
    <property type="entry name" value="HTH-type_TetR-like_transc_reg"/>
</dbReference>
<dbReference type="SUPFAM" id="SSF46689">
    <property type="entry name" value="Homeodomain-like"/>
    <property type="match status" value="1"/>
</dbReference>
<dbReference type="Pfam" id="PF00440">
    <property type="entry name" value="TetR_N"/>
    <property type="match status" value="1"/>
</dbReference>
<dbReference type="Gene3D" id="1.10.357.10">
    <property type="entry name" value="Tetracycline Repressor, domain 2"/>
    <property type="match status" value="1"/>
</dbReference>
<name>A0A2T0TAD9_9PSEU</name>
<dbReference type="PANTHER" id="PTHR30055:SF148">
    <property type="entry name" value="TETR-FAMILY TRANSCRIPTIONAL REGULATOR"/>
    <property type="match status" value="1"/>
</dbReference>
<dbReference type="InterPro" id="IPR011075">
    <property type="entry name" value="TetR_C"/>
</dbReference>
<evidence type="ECO:0000256" key="3">
    <source>
        <dbReference type="ARBA" id="ARBA00023163"/>
    </source>
</evidence>
<dbReference type="PROSITE" id="PS50977">
    <property type="entry name" value="HTH_TETR_2"/>
    <property type="match status" value="1"/>
</dbReference>
<dbReference type="AlphaFoldDB" id="A0A2T0TAD9"/>
<keyword evidence="2 4" id="KW-0238">DNA-binding</keyword>
<feature type="DNA-binding region" description="H-T-H motif" evidence="4">
    <location>
        <begin position="46"/>
        <end position="65"/>
    </location>
</feature>
<feature type="region of interest" description="Disordered" evidence="5">
    <location>
        <begin position="1"/>
        <end position="22"/>
    </location>
</feature>
<evidence type="ECO:0000256" key="1">
    <source>
        <dbReference type="ARBA" id="ARBA00023015"/>
    </source>
</evidence>
<evidence type="ECO:0000313" key="7">
    <source>
        <dbReference type="EMBL" id="PRY42605.1"/>
    </source>
</evidence>
<dbReference type="Proteomes" id="UP000239494">
    <property type="component" value="Unassembled WGS sequence"/>
</dbReference>
<evidence type="ECO:0000313" key="8">
    <source>
        <dbReference type="Proteomes" id="UP000239494"/>
    </source>
</evidence>
<dbReference type="InterPro" id="IPR001647">
    <property type="entry name" value="HTH_TetR"/>
</dbReference>
<evidence type="ECO:0000256" key="2">
    <source>
        <dbReference type="ARBA" id="ARBA00023125"/>
    </source>
</evidence>
<feature type="domain" description="HTH tetR-type" evidence="6">
    <location>
        <begin position="23"/>
        <end position="83"/>
    </location>
</feature>
<dbReference type="Pfam" id="PF16859">
    <property type="entry name" value="TetR_C_11"/>
    <property type="match status" value="1"/>
</dbReference>
<organism evidence="7 8">
    <name type="scientific">Umezawaea tangerina</name>
    <dbReference type="NCBI Taxonomy" id="84725"/>
    <lineage>
        <taxon>Bacteria</taxon>
        <taxon>Bacillati</taxon>
        <taxon>Actinomycetota</taxon>
        <taxon>Actinomycetes</taxon>
        <taxon>Pseudonocardiales</taxon>
        <taxon>Pseudonocardiaceae</taxon>
        <taxon>Umezawaea</taxon>
    </lineage>
</organism>
<proteinExistence type="predicted"/>
<reference evidence="7 8" key="1">
    <citation type="submission" date="2018-03" db="EMBL/GenBank/DDBJ databases">
        <title>Genomic Encyclopedia of Archaeal and Bacterial Type Strains, Phase II (KMG-II): from individual species to whole genera.</title>
        <authorList>
            <person name="Goeker M."/>
        </authorList>
    </citation>
    <scope>NUCLEOTIDE SEQUENCE [LARGE SCALE GENOMIC DNA]</scope>
    <source>
        <strain evidence="7 8">DSM 44720</strain>
    </source>
</reference>
<dbReference type="SUPFAM" id="SSF48498">
    <property type="entry name" value="Tetracyclin repressor-like, C-terminal domain"/>
    <property type="match status" value="1"/>
</dbReference>
<keyword evidence="8" id="KW-1185">Reference proteome</keyword>
<dbReference type="InterPro" id="IPR009057">
    <property type="entry name" value="Homeodomain-like_sf"/>
</dbReference>
<dbReference type="Gene3D" id="1.10.10.60">
    <property type="entry name" value="Homeodomain-like"/>
    <property type="match status" value="1"/>
</dbReference>
<evidence type="ECO:0000256" key="5">
    <source>
        <dbReference type="SAM" id="MobiDB-lite"/>
    </source>
</evidence>
<sequence>MGTSGPPTQLDPPLNARPGGRSARVRDAVLTAVYEELAEVGYPRLTVDNVANRAGVHKTTVYRRWGSVDVILVDALHRTTADGWRAPDTGTVEGDLVAVTTEIARTFGEAHERAIPSALVAAAFQSPLAAEAMSAFYAARQHAAAELVVRGVDRGELPRAVDPVEVVRAACGPLFYRIFITREPVDTATARRCALAALAAARAGVI</sequence>